<reference evidence="2 3" key="2">
    <citation type="submission" date="2018-11" db="EMBL/GenBank/DDBJ databases">
        <authorList>
            <consortium name="Pathogen Informatics"/>
        </authorList>
    </citation>
    <scope>NUCLEOTIDE SEQUENCE [LARGE SCALE GENOMIC DNA]</scope>
    <source>
        <strain evidence="2 3">MHpl1</strain>
    </source>
</reference>
<gene>
    <name evidence="2" type="ORF">HPLM_LOCUS7490</name>
</gene>
<dbReference type="Proteomes" id="UP000268014">
    <property type="component" value="Unassembled WGS sequence"/>
</dbReference>
<evidence type="ECO:0000313" key="4">
    <source>
        <dbReference type="WBParaSite" id="HPLM_0000749801-mRNA-1"/>
    </source>
</evidence>
<dbReference type="WBParaSite" id="HPLM_0000749801-mRNA-1">
    <property type="protein sequence ID" value="HPLM_0000749801-mRNA-1"/>
    <property type="gene ID" value="HPLM_0000749801"/>
</dbReference>
<evidence type="ECO:0000313" key="3">
    <source>
        <dbReference type="Proteomes" id="UP000268014"/>
    </source>
</evidence>
<proteinExistence type="predicted"/>
<name>A0A0N4WAR6_HAEPC</name>
<evidence type="ECO:0000313" key="2">
    <source>
        <dbReference type="EMBL" id="VDO32079.1"/>
    </source>
</evidence>
<accession>A0A0N4WAR6</accession>
<sequence length="98" mass="11204">MERHYRKWQRPHKFGENLETLVVCYAIVDELLEQSGADCGDDDDGGQVMTVLALVVRGVLRTLRTRRLSPDGFVVPPLAPTQPTNRSHHHQQLPTLRY</sequence>
<dbReference type="AlphaFoldDB" id="A0A0N4WAR6"/>
<protein>
    <submittedName>
        <fullName evidence="2 4">Uncharacterized protein</fullName>
    </submittedName>
</protein>
<reference evidence="4" key="1">
    <citation type="submission" date="2017-02" db="UniProtKB">
        <authorList>
            <consortium name="WormBaseParasite"/>
        </authorList>
    </citation>
    <scope>IDENTIFICATION</scope>
</reference>
<keyword evidence="3" id="KW-1185">Reference proteome</keyword>
<organism evidence="4">
    <name type="scientific">Haemonchus placei</name>
    <name type="common">Barber's pole worm</name>
    <dbReference type="NCBI Taxonomy" id="6290"/>
    <lineage>
        <taxon>Eukaryota</taxon>
        <taxon>Metazoa</taxon>
        <taxon>Ecdysozoa</taxon>
        <taxon>Nematoda</taxon>
        <taxon>Chromadorea</taxon>
        <taxon>Rhabditida</taxon>
        <taxon>Rhabditina</taxon>
        <taxon>Rhabditomorpha</taxon>
        <taxon>Strongyloidea</taxon>
        <taxon>Trichostrongylidae</taxon>
        <taxon>Haemonchus</taxon>
    </lineage>
</organism>
<dbReference type="EMBL" id="UZAF01016673">
    <property type="protein sequence ID" value="VDO32079.1"/>
    <property type="molecule type" value="Genomic_DNA"/>
</dbReference>
<evidence type="ECO:0000256" key="1">
    <source>
        <dbReference type="SAM" id="MobiDB-lite"/>
    </source>
</evidence>
<feature type="region of interest" description="Disordered" evidence="1">
    <location>
        <begin position="71"/>
        <end position="98"/>
    </location>
</feature>